<evidence type="ECO:0000256" key="2">
    <source>
        <dbReference type="ARBA" id="ARBA00014024"/>
    </source>
</evidence>
<dbReference type="Pfam" id="PF10627">
    <property type="entry name" value="CsgE"/>
    <property type="match status" value="1"/>
</dbReference>
<evidence type="ECO:0000256" key="1">
    <source>
        <dbReference type="ARBA" id="ARBA00003989"/>
    </source>
</evidence>
<name>A0ABQ1TN45_9BACT</name>
<comment type="caution">
    <text evidence="4">The sequence shown here is derived from an EMBL/GenBank/DDBJ whole genome shotgun (WGS) entry which is preliminary data.</text>
</comment>
<dbReference type="Proteomes" id="UP000632273">
    <property type="component" value="Unassembled WGS sequence"/>
</dbReference>
<dbReference type="InterPro" id="IPR018900">
    <property type="entry name" value="Curli_CsgE"/>
</dbReference>
<dbReference type="EMBL" id="BMHT01000001">
    <property type="protein sequence ID" value="GGE97059.1"/>
    <property type="molecule type" value="Genomic_DNA"/>
</dbReference>
<evidence type="ECO:0000256" key="3">
    <source>
        <dbReference type="ARBA" id="ARBA00022729"/>
    </source>
</evidence>
<gene>
    <name evidence="4" type="ORF">GCM10011383_04730</name>
</gene>
<sequence length="131" mass="14797">MQSTAKGQDTVQANQQRRFRPTEIEGLVIDQTITKMGHDFYDVFYAQWEPPQDLGDFTVVIREKPSRGINSLVSLEVNENELLELPLQPRYEIIEEAAAYGVEVALGYLINAKNVGQQLEQGPDNPGKETF</sequence>
<protein>
    <recommendedName>
        <fullName evidence="2">Curli production assembly/transport component CsgE</fullName>
    </recommendedName>
</protein>
<organism evidence="4 5">
    <name type="scientific">Hymenobacter cavernae</name>
    <dbReference type="NCBI Taxonomy" id="2044852"/>
    <lineage>
        <taxon>Bacteria</taxon>
        <taxon>Pseudomonadati</taxon>
        <taxon>Bacteroidota</taxon>
        <taxon>Cytophagia</taxon>
        <taxon>Cytophagales</taxon>
        <taxon>Hymenobacteraceae</taxon>
        <taxon>Hymenobacter</taxon>
    </lineage>
</organism>
<proteinExistence type="predicted"/>
<evidence type="ECO:0000313" key="5">
    <source>
        <dbReference type="Proteomes" id="UP000632273"/>
    </source>
</evidence>
<reference evidence="5" key="1">
    <citation type="journal article" date="2019" name="Int. J. Syst. Evol. Microbiol.">
        <title>The Global Catalogue of Microorganisms (GCM) 10K type strain sequencing project: providing services to taxonomists for standard genome sequencing and annotation.</title>
        <authorList>
            <consortium name="The Broad Institute Genomics Platform"/>
            <consortium name="The Broad Institute Genome Sequencing Center for Infectious Disease"/>
            <person name="Wu L."/>
            <person name="Ma J."/>
        </authorList>
    </citation>
    <scope>NUCLEOTIDE SEQUENCE [LARGE SCALE GENOMIC DNA]</scope>
    <source>
        <strain evidence="5">CGMCC 1.15197</strain>
    </source>
</reference>
<keyword evidence="3" id="KW-0732">Signal</keyword>
<comment type="function">
    <text evidence="1">May be involved in the biogenesis of curli organelles.</text>
</comment>
<evidence type="ECO:0000313" key="4">
    <source>
        <dbReference type="EMBL" id="GGE97059.1"/>
    </source>
</evidence>
<accession>A0ABQ1TN45</accession>
<keyword evidence="5" id="KW-1185">Reference proteome</keyword>